<dbReference type="STRING" id="1515439.SAMN06265784_10570"/>
<evidence type="ECO:0000256" key="11">
    <source>
        <dbReference type="SAM" id="SignalP"/>
    </source>
</evidence>
<dbReference type="OrthoDB" id="8982743at2"/>
<feature type="signal peptide" evidence="11">
    <location>
        <begin position="1"/>
        <end position="19"/>
    </location>
</feature>
<dbReference type="Pfam" id="PF13609">
    <property type="entry name" value="Porin_4"/>
    <property type="match status" value="1"/>
</dbReference>
<dbReference type="GO" id="GO:0015288">
    <property type="term" value="F:porin activity"/>
    <property type="evidence" value="ECO:0007669"/>
    <property type="project" value="UniProtKB-KW"/>
</dbReference>
<evidence type="ECO:0000256" key="3">
    <source>
        <dbReference type="ARBA" id="ARBA00022448"/>
    </source>
</evidence>
<keyword evidence="3" id="KW-0813">Transport</keyword>
<accession>A0A1X7L685</accession>
<evidence type="ECO:0000256" key="4">
    <source>
        <dbReference type="ARBA" id="ARBA00022452"/>
    </source>
</evidence>
<feature type="chain" id="PRO_5012417311" evidence="11">
    <location>
        <begin position="20"/>
        <end position="364"/>
    </location>
</feature>
<keyword evidence="5" id="KW-0812">Transmembrane</keyword>
<dbReference type="Proteomes" id="UP000193228">
    <property type="component" value="Unassembled WGS sequence"/>
</dbReference>
<keyword evidence="9" id="KW-0472">Membrane</keyword>
<evidence type="ECO:0000313" key="14">
    <source>
        <dbReference type="Proteomes" id="UP000193228"/>
    </source>
</evidence>
<dbReference type="GO" id="GO:0009279">
    <property type="term" value="C:cell outer membrane"/>
    <property type="evidence" value="ECO:0007669"/>
    <property type="project" value="UniProtKB-SubCell"/>
</dbReference>
<proteinExistence type="predicted"/>
<dbReference type="InterPro" id="IPR050298">
    <property type="entry name" value="Gram-neg_bact_OMP"/>
</dbReference>
<dbReference type="InterPro" id="IPR023614">
    <property type="entry name" value="Porin_dom_sf"/>
</dbReference>
<dbReference type="SUPFAM" id="SSF56935">
    <property type="entry name" value="Porins"/>
    <property type="match status" value="1"/>
</dbReference>
<evidence type="ECO:0000256" key="9">
    <source>
        <dbReference type="ARBA" id="ARBA00023136"/>
    </source>
</evidence>
<evidence type="ECO:0000256" key="8">
    <source>
        <dbReference type="ARBA" id="ARBA00023114"/>
    </source>
</evidence>
<name>A0A1X7L685_9BURK</name>
<comment type="subcellular location">
    <subcellularLocation>
        <location evidence="1">Cell outer membrane</location>
        <topology evidence="1">Multi-pass membrane protein</topology>
    </subcellularLocation>
</comment>
<dbReference type="EMBL" id="FXAT01000005">
    <property type="protein sequence ID" value="SMG48974.1"/>
    <property type="molecule type" value="Genomic_DNA"/>
</dbReference>
<keyword evidence="8" id="KW-0626">Porin</keyword>
<dbReference type="GO" id="GO:0046930">
    <property type="term" value="C:pore complex"/>
    <property type="evidence" value="ECO:0007669"/>
    <property type="project" value="UniProtKB-KW"/>
</dbReference>
<evidence type="ECO:0000256" key="5">
    <source>
        <dbReference type="ARBA" id="ARBA00022692"/>
    </source>
</evidence>
<evidence type="ECO:0000313" key="13">
    <source>
        <dbReference type="EMBL" id="SMG48974.1"/>
    </source>
</evidence>
<dbReference type="PANTHER" id="PTHR34501:SF9">
    <property type="entry name" value="MAJOR OUTER MEMBRANE PROTEIN P.IA"/>
    <property type="match status" value="1"/>
</dbReference>
<evidence type="ECO:0000256" key="2">
    <source>
        <dbReference type="ARBA" id="ARBA00011233"/>
    </source>
</evidence>
<dbReference type="GO" id="GO:0006811">
    <property type="term" value="P:monoatomic ion transport"/>
    <property type="evidence" value="ECO:0007669"/>
    <property type="project" value="UniProtKB-KW"/>
</dbReference>
<evidence type="ECO:0000256" key="6">
    <source>
        <dbReference type="ARBA" id="ARBA00022729"/>
    </source>
</evidence>
<keyword evidence="7" id="KW-0406">Ion transport</keyword>
<evidence type="ECO:0000256" key="1">
    <source>
        <dbReference type="ARBA" id="ARBA00004571"/>
    </source>
</evidence>
<dbReference type="AlphaFoldDB" id="A0A1X7L685"/>
<keyword evidence="6 11" id="KW-0732">Signal</keyword>
<dbReference type="RefSeq" id="WP_085484937.1">
    <property type="nucleotide sequence ID" value="NZ_FXAT01000005.1"/>
</dbReference>
<evidence type="ECO:0000259" key="12">
    <source>
        <dbReference type="Pfam" id="PF13609"/>
    </source>
</evidence>
<dbReference type="InterPro" id="IPR033900">
    <property type="entry name" value="Gram_neg_porin_domain"/>
</dbReference>
<dbReference type="Gene3D" id="2.40.160.10">
    <property type="entry name" value="Porin"/>
    <property type="match status" value="1"/>
</dbReference>
<feature type="domain" description="Porin" evidence="12">
    <location>
        <begin position="10"/>
        <end position="327"/>
    </location>
</feature>
<evidence type="ECO:0000256" key="10">
    <source>
        <dbReference type="ARBA" id="ARBA00023237"/>
    </source>
</evidence>
<reference evidence="14" key="1">
    <citation type="submission" date="2017-04" db="EMBL/GenBank/DDBJ databases">
        <authorList>
            <person name="Varghese N."/>
            <person name="Submissions S."/>
        </authorList>
    </citation>
    <scope>NUCLEOTIDE SEQUENCE [LARGE SCALE GENOMIC DNA]</scope>
    <source>
        <strain evidence="14">LMG 29540</strain>
    </source>
</reference>
<protein>
    <submittedName>
        <fullName evidence="13">Outer membrane protein (Porin)</fullName>
    </submittedName>
</protein>
<keyword evidence="14" id="KW-1185">Reference proteome</keyword>
<sequence length="364" mass="38276">MKKGLVTIGAALLAGQAHAQNSVQINGTIDAGVTVISNEGGHRAAVFDSGIAEPNLLEFKGTADAGGGTKVIFDLLSQFDLGSGATLPGPGQIFNRTALIGITNDWWGRLTLGNQYDFMIDSLTNAGFEAGGVFGGLYNFRQGPFSGLAIPGNPTGAFDFDRTGGGSRVPDSVKYTSPVIAGFSVGAMYGFGNQAGDLAANSTVSFGANYVYGPLGVGLAYVEVKYPEFNQGYDGIRNWGGGAKYAFGRLTVNLLYTNTRNTFNGAQVNAVEVGAYYRMSPAWAWGADYQYMKGNSALNDNAAHQLTSKLQYSLSRRTSAYVEAVYQYAQGEGAHAWINGLPGLNSASSGPSQFLTRIGVTTAF</sequence>
<comment type="subunit">
    <text evidence="2">Homotrimer.</text>
</comment>
<dbReference type="CDD" id="cd00342">
    <property type="entry name" value="gram_neg_porins"/>
    <property type="match status" value="1"/>
</dbReference>
<keyword evidence="10" id="KW-0998">Cell outer membrane</keyword>
<dbReference type="PANTHER" id="PTHR34501">
    <property type="entry name" value="PROTEIN YDDL-RELATED"/>
    <property type="match status" value="1"/>
</dbReference>
<keyword evidence="4" id="KW-1134">Transmembrane beta strand</keyword>
<organism evidence="13 14">
    <name type="scientific">Paraburkholderia susongensis</name>
    <dbReference type="NCBI Taxonomy" id="1515439"/>
    <lineage>
        <taxon>Bacteria</taxon>
        <taxon>Pseudomonadati</taxon>
        <taxon>Pseudomonadota</taxon>
        <taxon>Betaproteobacteria</taxon>
        <taxon>Burkholderiales</taxon>
        <taxon>Burkholderiaceae</taxon>
        <taxon>Paraburkholderia</taxon>
    </lineage>
</organism>
<evidence type="ECO:0000256" key="7">
    <source>
        <dbReference type="ARBA" id="ARBA00023065"/>
    </source>
</evidence>
<gene>
    <name evidence="13" type="ORF">SAMN06265784_10570</name>
</gene>